<dbReference type="Pfam" id="PF05962">
    <property type="entry name" value="HutD"/>
    <property type="match status" value="1"/>
</dbReference>
<accession>A0ABQ5N4E8</accession>
<sequence length="208" mass="23423">MSADIEIIRKSQQVTSKWSGGTTTELLIFPPNAEYAKRNFKWRLSSAKVEDEESVFTNLPGISRIIMILKGKLLLQHEGHHSVELKPFEQDSFSGAWTTKSFGRVTDFNLMMAEGCAGNIEAIKIGTSRDLDLTFESVNGDFTDISEVLYCVEGQAEICIDDDKSLKLFEEDLVYIKTPINEKGTKVKLYNIGDRELKIIRATVYTAK</sequence>
<dbReference type="Gene3D" id="2.60.120.10">
    <property type="entry name" value="Jelly Rolls"/>
    <property type="match status" value="1"/>
</dbReference>
<dbReference type="InterPro" id="IPR010282">
    <property type="entry name" value="Uncharacterised_HutD/Ves"/>
</dbReference>
<dbReference type="InterPro" id="IPR014710">
    <property type="entry name" value="RmlC-like_jellyroll"/>
</dbReference>
<organism evidence="1 2">
    <name type="scientific">Clostridium omnivorum</name>
    <dbReference type="NCBI Taxonomy" id="1604902"/>
    <lineage>
        <taxon>Bacteria</taxon>
        <taxon>Bacillati</taxon>
        <taxon>Bacillota</taxon>
        <taxon>Clostridia</taxon>
        <taxon>Eubacteriales</taxon>
        <taxon>Clostridiaceae</taxon>
        <taxon>Clostridium</taxon>
    </lineage>
</organism>
<dbReference type="InterPro" id="IPR011051">
    <property type="entry name" value="RmlC_Cupin_sf"/>
</dbReference>
<evidence type="ECO:0000313" key="1">
    <source>
        <dbReference type="EMBL" id="GLC30077.1"/>
    </source>
</evidence>
<proteinExistence type="predicted"/>
<evidence type="ECO:0000313" key="2">
    <source>
        <dbReference type="Proteomes" id="UP001208567"/>
    </source>
</evidence>
<dbReference type="EMBL" id="BRXR01000001">
    <property type="protein sequence ID" value="GLC30077.1"/>
    <property type="molecule type" value="Genomic_DNA"/>
</dbReference>
<protein>
    <recommendedName>
        <fullName evidence="3">HutD family protein</fullName>
    </recommendedName>
</protein>
<dbReference type="PANTHER" id="PTHR37943">
    <property type="entry name" value="PROTEIN VES"/>
    <property type="match status" value="1"/>
</dbReference>
<dbReference type="PANTHER" id="PTHR37943:SF1">
    <property type="entry name" value="PROTEIN VES"/>
    <property type="match status" value="1"/>
</dbReference>
<gene>
    <name evidence="1" type="ORF">bsdE14_14870</name>
</gene>
<dbReference type="SUPFAM" id="SSF51182">
    <property type="entry name" value="RmlC-like cupins"/>
    <property type="match status" value="1"/>
</dbReference>
<dbReference type="RefSeq" id="WP_264849343.1">
    <property type="nucleotide sequence ID" value="NZ_BRXR01000001.1"/>
</dbReference>
<name>A0ABQ5N4E8_9CLOT</name>
<evidence type="ECO:0008006" key="3">
    <source>
        <dbReference type="Google" id="ProtNLM"/>
    </source>
</evidence>
<dbReference type="Proteomes" id="UP001208567">
    <property type="component" value="Unassembled WGS sequence"/>
</dbReference>
<reference evidence="1 2" key="1">
    <citation type="journal article" date="2024" name="Int. J. Syst. Evol. Microbiol.">
        <title>Clostridium omnivorum sp. nov., isolated from anoxic soil under the treatment of reductive soil disinfestation.</title>
        <authorList>
            <person name="Ueki A."/>
            <person name="Tonouchi A."/>
            <person name="Kaku N."/>
            <person name="Honma S."/>
            <person name="Ueki K."/>
        </authorList>
    </citation>
    <scope>NUCLEOTIDE SEQUENCE [LARGE SCALE GENOMIC DNA]</scope>
    <source>
        <strain evidence="1 2">E14</strain>
    </source>
</reference>
<keyword evidence="2" id="KW-1185">Reference proteome</keyword>
<comment type="caution">
    <text evidence="1">The sequence shown here is derived from an EMBL/GenBank/DDBJ whole genome shotgun (WGS) entry which is preliminary data.</text>
</comment>